<organism evidence="1 2">
    <name type="scientific">Neiella marina</name>
    <dbReference type="NCBI Taxonomy" id="508461"/>
    <lineage>
        <taxon>Bacteria</taxon>
        <taxon>Pseudomonadati</taxon>
        <taxon>Pseudomonadota</taxon>
        <taxon>Gammaproteobacteria</taxon>
        <taxon>Alteromonadales</taxon>
        <taxon>Echinimonadaceae</taxon>
        <taxon>Neiella</taxon>
    </lineage>
</organism>
<dbReference type="Proteomes" id="UP000619743">
    <property type="component" value="Unassembled WGS sequence"/>
</dbReference>
<evidence type="ECO:0000313" key="1">
    <source>
        <dbReference type="EMBL" id="GGA81615.1"/>
    </source>
</evidence>
<dbReference type="Pfam" id="PF03567">
    <property type="entry name" value="Sulfotransfer_2"/>
    <property type="match status" value="1"/>
</dbReference>
<comment type="caution">
    <text evidence="1">The sequence shown here is derived from an EMBL/GenBank/DDBJ whole genome shotgun (WGS) entry which is preliminary data.</text>
</comment>
<name>A0A8J2U6A4_9GAMM</name>
<dbReference type="OrthoDB" id="288532at2"/>
<protein>
    <recommendedName>
        <fullName evidence="3">Sulfotransferase family protein</fullName>
    </recommendedName>
</protein>
<evidence type="ECO:0008006" key="3">
    <source>
        <dbReference type="Google" id="ProtNLM"/>
    </source>
</evidence>
<dbReference type="AlphaFoldDB" id="A0A8J2U6A4"/>
<dbReference type="GO" id="GO:0008146">
    <property type="term" value="F:sulfotransferase activity"/>
    <property type="evidence" value="ECO:0007669"/>
    <property type="project" value="InterPro"/>
</dbReference>
<dbReference type="InterPro" id="IPR005331">
    <property type="entry name" value="Sulfotransferase"/>
</dbReference>
<dbReference type="EMBL" id="BMDX01000012">
    <property type="protein sequence ID" value="GGA81615.1"/>
    <property type="molecule type" value="Genomic_DNA"/>
</dbReference>
<keyword evidence="2" id="KW-1185">Reference proteome</keyword>
<gene>
    <name evidence="1" type="ORF">GCM10011369_24480</name>
</gene>
<dbReference type="InterPro" id="IPR027417">
    <property type="entry name" value="P-loop_NTPase"/>
</dbReference>
<accession>A0A8J2U6A4</accession>
<dbReference type="GO" id="GO:0016020">
    <property type="term" value="C:membrane"/>
    <property type="evidence" value="ECO:0007669"/>
    <property type="project" value="InterPro"/>
</dbReference>
<dbReference type="Gene3D" id="3.40.50.300">
    <property type="entry name" value="P-loop containing nucleotide triphosphate hydrolases"/>
    <property type="match status" value="1"/>
</dbReference>
<dbReference type="RefSeq" id="WP_087506082.1">
    <property type="nucleotide sequence ID" value="NZ_BMDX01000012.1"/>
</dbReference>
<proteinExistence type="predicted"/>
<dbReference type="SUPFAM" id="SSF52540">
    <property type="entry name" value="P-loop containing nucleoside triphosphate hydrolases"/>
    <property type="match status" value="1"/>
</dbReference>
<evidence type="ECO:0000313" key="2">
    <source>
        <dbReference type="Proteomes" id="UP000619743"/>
    </source>
</evidence>
<sequence length="216" mass="25249">MLLSHKHQFLFIHIAKTGGTSVRSALAKYRWGHRYSLPQWLASRLSGLTGHHIGAKFPRHCKAVAAKEMLPGEYFNGLYKFCVVRNPFDLQVSSFYHIKKEHPQIFKRYNISNFSEFLSVRLDPERPFEELLHAPLQSDYVVDLHGKVIVDKICRFEQLQHDFDEACDAIGIPRLALPHKRKASSRSGYQQYYSDQDIKLVEQHYQRDLEILGYQF</sequence>
<reference evidence="2" key="1">
    <citation type="journal article" date="2019" name="Int. J. Syst. Evol. Microbiol.">
        <title>The Global Catalogue of Microorganisms (GCM) 10K type strain sequencing project: providing services to taxonomists for standard genome sequencing and annotation.</title>
        <authorList>
            <consortium name="The Broad Institute Genomics Platform"/>
            <consortium name="The Broad Institute Genome Sequencing Center for Infectious Disease"/>
            <person name="Wu L."/>
            <person name="Ma J."/>
        </authorList>
    </citation>
    <scope>NUCLEOTIDE SEQUENCE [LARGE SCALE GENOMIC DNA]</scope>
    <source>
        <strain evidence="2">CGMCC 1.10130</strain>
    </source>
</reference>